<gene>
    <name evidence="2" type="ORF">ACFSJH_16015</name>
</gene>
<sequence>MQKKHKNILKRLGIIMGIVIATGIVAFIVHIGIIVFAMTIGSGKDDIAIFYGRRKSNIAKNGCR</sequence>
<evidence type="ECO:0000256" key="1">
    <source>
        <dbReference type="SAM" id="Phobius"/>
    </source>
</evidence>
<keyword evidence="1" id="KW-0472">Membrane</keyword>
<dbReference type="Proteomes" id="UP001597362">
    <property type="component" value="Unassembled WGS sequence"/>
</dbReference>
<dbReference type="EMBL" id="JBHUHO010000038">
    <property type="protein sequence ID" value="MFD2117235.1"/>
    <property type="molecule type" value="Genomic_DNA"/>
</dbReference>
<keyword evidence="1" id="KW-0812">Transmembrane</keyword>
<accession>A0ABW4YNA9</accession>
<comment type="caution">
    <text evidence="2">The sequence shown here is derived from an EMBL/GenBank/DDBJ whole genome shotgun (WGS) entry which is preliminary data.</text>
</comment>
<protein>
    <recommendedName>
        <fullName evidence="4">DUF2273 domain-containing protein</fullName>
    </recommendedName>
</protein>
<evidence type="ECO:0000313" key="3">
    <source>
        <dbReference type="Proteomes" id="UP001597362"/>
    </source>
</evidence>
<name>A0ABW4YNA9_9BACL</name>
<dbReference type="RefSeq" id="WP_377774209.1">
    <property type="nucleotide sequence ID" value="NZ_JBHUHO010000038.1"/>
</dbReference>
<keyword evidence="3" id="KW-1185">Reference proteome</keyword>
<organism evidence="2 3">
    <name type="scientific">Paenibacillus yanchengensis</name>
    <dbReference type="NCBI Taxonomy" id="2035833"/>
    <lineage>
        <taxon>Bacteria</taxon>
        <taxon>Bacillati</taxon>
        <taxon>Bacillota</taxon>
        <taxon>Bacilli</taxon>
        <taxon>Bacillales</taxon>
        <taxon>Paenibacillaceae</taxon>
        <taxon>Paenibacillus</taxon>
    </lineage>
</organism>
<evidence type="ECO:0008006" key="4">
    <source>
        <dbReference type="Google" id="ProtNLM"/>
    </source>
</evidence>
<reference evidence="3" key="1">
    <citation type="journal article" date="2019" name="Int. J. Syst. Evol. Microbiol.">
        <title>The Global Catalogue of Microorganisms (GCM) 10K type strain sequencing project: providing services to taxonomists for standard genome sequencing and annotation.</title>
        <authorList>
            <consortium name="The Broad Institute Genomics Platform"/>
            <consortium name="The Broad Institute Genome Sequencing Center for Infectious Disease"/>
            <person name="Wu L."/>
            <person name="Ma J."/>
        </authorList>
    </citation>
    <scope>NUCLEOTIDE SEQUENCE [LARGE SCALE GENOMIC DNA]</scope>
    <source>
        <strain evidence="3">GH52</strain>
    </source>
</reference>
<keyword evidence="1" id="KW-1133">Transmembrane helix</keyword>
<proteinExistence type="predicted"/>
<feature type="transmembrane region" description="Helical" evidence="1">
    <location>
        <begin position="12"/>
        <end position="40"/>
    </location>
</feature>
<evidence type="ECO:0000313" key="2">
    <source>
        <dbReference type="EMBL" id="MFD2117235.1"/>
    </source>
</evidence>